<dbReference type="SUPFAM" id="SSF53850">
    <property type="entry name" value="Periplasmic binding protein-like II"/>
    <property type="match status" value="1"/>
</dbReference>
<reference evidence="5 6" key="3">
    <citation type="journal article" date="2012" name="Int. J. Syst. Evol. Microbiol.">
        <title>Vibrio caribbeanicus sp. nov., isolated from the marine sponge Scleritoderma cyanea.</title>
        <authorList>
            <person name="Hoffmann M."/>
            <person name="Monday S.R."/>
            <person name="Allard M.W."/>
            <person name="Strain E.A."/>
            <person name="Whittaker P."/>
            <person name="Naum M."/>
            <person name="McCarthy P.J."/>
            <person name="Lopez J.V."/>
            <person name="Fischer M."/>
            <person name="Brown E.W."/>
        </authorList>
    </citation>
    <scope>NUCLEOTIDE SEQUENCE [LARGE SCALE GENOMIC DNA]</scope>
    <source>
        <strain evidence="5">CIP 102891</strain>
        <strain evidence="6">CIP 102891 / ATCC 33934</strain>
    </source>
</reference>
<name>C9QJN3_VIBOR</name>
<reference evidence="4 7" key="1">
    <citation type="submission" date="2009-10" db="EMBL/GenBank/DDBJ databases">
        <authorList>
            <consortium name="Los Alamos National Laboratory (LANL)"/>
            <consortium name="National Microbial Pathogen Data Resource (NMPDR)"/>
            <person name="Munk A.C."/>
            <person name="Chertkov O."/>
            <person name="Tapia R."/>
            <person name="Green L."/>
            <person name="Rogers Y."/>
            <person name="Detter J.C."/>
            <person name="Bruce D."/>
            <person name="Brettin T.S."/>
            <person name="Colwell R.R."/>
            <person name="Huq A."/>
            <person name="Grim C.J."/>
            <person name="Hasan N.A."/>
            <person name="Bartels D."/>
            <person name="Vonstein V."/>
        </authorList>
    </citation>
    <scope>NUCLEOTIDE SEQUENCE [LARGE SCALE GENOMIC DNA]</scope>
    <source>
        <strain evidence="4 7">CIP 102891</strain>
    </source>
</reference>
<sequence length="247" mass="28604">MSIRSYILFGILFFYALSIPSYASVLRVAQTAWPPFIMEAPQGRGIAHDLVIEGLTRAGYQVKFVEKPWARILKETLRGKNDIIVAIWKTPKREQDYLFTEPYMYNQMAVVSPIELNFEYHSIEDFREKRVAMINGYAYAAELLEYQHMYRVISIDLPNSIRLLLSSRADVLVTDEIVGRWTIKEMGVGAEQLHFSRKFLDSSPVHVAVRRTHPQAQEIVNALNRYFKQHGEAQMEALRKKYGIAFP</sequence>
<evidence type="ECO:0000313" key="6">
    <source>
        <dbReference type="Proteomes" id="UP000002817"/>
    </source>
</evidence>
<dbReference type="PANTHER" id="PTHR35936">
    <property type="entry name" value="MEMBRANE-BOUND LYTIC MUREIN TRANSGLYCOSYLASE F"/>
    <property type="match status" value="1"/>
</dbReference>
<dbReference type="eggNOG" id="COG0834">
    <property type="taxonomic scope" value="Bacteria"/>
</dbReference>
<dbReference type="PANTHER" id="PTHR35936:SF25">
    <property type="entry name" value="ABC TRANSPORTER SUBSTRATE-BINDING PROTEIN"/>
    <property type="match status" value="1"/>
</dbReference>
<dbReference type="OrthoDB" id="5562041at2"/>
<evidence type="ECO:0000313" key="7">
    <source>
        <dbReference type="Proteomes" id="UP000003515"/>
    </source>
</evidence>
<dbReference type="RefSeq" id="WP_004413426.1">
    <property type="nucleotide sequence ID" value="NZ_ACZV01000005.1"/>
</dbReference>
<dbReference type="PATRIC" id="fig|675816.5.peg.3171"/>
<comment type="similarity">
    <text evidence="1">Belongs to the bacterial solute-binding protein 3 family.</text>
</comment>
<organism evidence="5 6">
    <name type="scientific">Vibrio orientalis CIP 102891 = ATCC 33934</name>
    <dbReference type="NCBI Taxonomy" id="675816"/>
    <lineage>
        <taxon>Bacteria</taxon>
        <taxon>Pseudomonadati</taxon>
        <taxon>Pseudomonadota</taxon>
        <taxon>Gammaproteobacteria</taxon>
        <taxon>Vibrionales</taxon>
        <taxon>Vibrionaceae</taxon>
        <taxon>Vibrio</taxon>
        <taxon>Vibrio oreintalis group</taxon>
    </lineage>
</organism>
<feature type="domain" description="Solute-binding protein family 3/N-terminal" evidence="3">
    <location>
        <begin position="25"/>
        <end position="245"/>
    </location>
</feature>
<proteinExistence type="inferred from homology"/>
<evidence type="ECO:0000313" key="4">
    <source>
        <dbReference type="EMBL" id="EEX91874.1"/>
    </source>
</evidence>
<evidence type="ECO:0000256" key="2">
    <source>
        <dbReference type="ARBA" id="ARBA00022729"/>
    </source>
</evidence>
<evidence type="ECO:0000256" key="1">
    <source>
        <dbReference type="ARBA" id="ARBA00010333"/>
    </source>
</evidence>
<dbReference type="Proteomes" id="UP000003515">
    <property type="component" value="Unassembled WGS sequence"/>
</dbReference>
<dbReference type="InterPro" id="IPR001638">
    <property type="entry name" value="Solute-binding_3/MltF_N"/>
</dbReference>
<dbReference type="AlphaFoldDB" id="C9QJN3"/>
<accession>C9QJN3</accession>
<keyword evidence="2" id="KW-0732">Signal</keyword>
<dbReference type="STRING" id="675816.VIA_002516"/>
<evidence type="ECO:0000313" key="5">
    <source>
        <dbReference type="EMBL" id="EGU47937.1"/>
    </source>
</evidence>
<comment type="caution">
    <text evidence="5">The sequence shown here is derived from an EMBL/GenBank/DDBJ whole genome shotgun (WGS) entry which is preliminary data.</text>
</comment>
<dbReference type="EMBL" id="ACZV01000005">
    <property type="protein sequence ID" value="EEX91874.1"/>
    <property type="molecule type" value="Genomic_DNA"/>
</dbReference>
<dbReference type="Pfam" id="PF00497">
    <property type="entry name" value="SBP_bac_3"/>
    <property type="match status" value="1"/>
</dbReference>
<dbReference type="Proteomes" id="UP000002817">
    <property type="component" value="Unassembled WGS sequence"/>
</dbReference>
<evidence type="ECO:0000259" key="3">
    <source>
        <dbReference type="SMART" id="SM00062"/>
    </source>
</evidence>
<dbReference type="EMBL" id="AFWH01000044">
    <property type="protein sequence ID" value="EGU47937.1"/>
    <property type="molecule type" value="Genomic_DNA"/>
</dbReference>
<protein>
    <submittedName>
        <fullName evidence="4">Amino acid ABC transporter amino acid-binding protein</fullName>
    </submittedName>
    <submittedName>
        <fullName evidence="5">Putative amino acid ABC transporter, periplasmic amino acid-binding protein</fullName>
    </submittedName>
</protein>
<dbReference type="Gene3D" id="3.40.190.10">
    <property type="entry name" value="Periplasmic binding protein-like II"/>
    <property type="match status" value="2"/>
</dbReference>
<keyword evidence="7" id="KW-1185">Reference proteome</keyword>
<reference evidence="5" key="2">
    <citation type="submission" date="2011-08" db="EMBL/GenBank/DDBJ databases">
        <authorList>
            <person name="Hoffman M."/>
            <person name="Strain E.A."/>
            <person name="Brown E."/>
            <person name="Allard M.W."/>
        </authorList>
    </citation>
    <scope>NUCLEOTIDE SEQUENCE</scope>
    <source>
        <strain evidence="5">CIP 102891</strain>
    </source>
</reference>
<dbReference type="SMART" id="SM00062">
    <property type="entry name" value="PBPb"/>
    <property type="match status" value="1"/>
</dbReference>
<gene>
    <name evidence="4" type="ORF">VIA_002516</name>
    <name evidence="5" type="ORF">VIOR3934_09053</name>
</gene>